<dbReference type="NCBIfam" id="NF001452">
    <property type="entry name" value="PRK00311.1"/>
    <property type="match status" value="1"/>
</dbReference>
<feature type="binding site" evidence="7 10">
    <location>
        <position position="122"/>
    </location>
    <ligand>
        <name>Mg(2+)</name>
        <dbReference type="ChEBI" id="CHEBI:18420"/>
    </ligand>
</feature>
<dbReference type="GO" id="GO:0000287">
    <property type="term" value="F:magnesium ion binding"/>
    <property type="evidence" value="ECO:0007669"/>
    <property type="project" value="TreeGrafter"/>
</dbReference>
<dbReference type="SUPFAM" id="SSF51621">
    <property type="entry name" value="Phosphoenolpyruvate/pyruvate domain"/>
    <property type="match status" value="1"/>
</dbReference>
<evidence type="ECO:0000256" key="10">
    <source>
        <dbReference type="PIRSR" id="PIRSR000388-3"/>
    </source>
</evidence>
<dbReference type="FunFam" id="3.20.20.60:FF:000003">
    <property type="entry name" value="3-methyl-2-oxobutanoate hydroxymethyltransferase"/>
    <property type="match status" value="1"/>
</dbReference>
<keyword evidence="11" id="KW-0489">Methyltransferase</keyword>
<gene>
    <name evidence="7" type="primary">panB</name>
    <name evidence="11" type="ORF">FHX72_000794</name>
</gene>
<dbReference type="InterPro" id="IPR015813">
    <property type="entry name" value="Pyrv/PenolPyrv_kinase-like_dom"/>
</dbReference>
<feature type="binding site" evidence="7 9">
    <location>
        <position position="90"/>
    </location>
    <ligand>
        <name>3-methyl-2-oxobutanoate</name>
        <dbReference type="ChEBI" id="CHEBI:11851"/>
    </ligand>
</feature>
<dbReference type="CDD" id="cd06557">
    <property type="entry name" value="KPHMT-like"/>
    <property type="match status" value="1"/>
</dbReference>
<evidence type="ECO:0000313" key="11">
    <source>
        <dbReference type="EMBL" id="MBB2956682.1"/>
    </source>
</evidence>
<feature type="active site" description="Proton acceptor" evidence="7 8">
    <location>
        <position position="188"/>
    </location>
</feature>
<dbReference type="EMBL" id="JACHWJ010000001">
    <property type="protein sequence ID" value="MBB2956682.1"/>
    <property type="molecule type" value="Genomic_DNA"/>
</dbReference>
<dbReference type="NCBIfam" id="TIGR00222">
    <property type="entry name" value="panB"/>
    <property type="match status" value="1"/>
</dbReference>
<comment type="pathway">
    <text evidence="1 7">Cofactor biosynthesis; (R)-pantothenate biosynthesis; (R)-pantoate from 3-methyl-2-oxobutanoate: step 1/2.</text>
</comment>
<feature type="binding site" evidence="7 10">
    <location>
        <position position="90"/>
    </location>
    <ligand>
        <name>Mg(2+)</name>
        <dbReference type="ChEBI" id="CHEBI:18420"/>
    </ligand>
</feature>
<comment type="caution">
    <text evidence="11">The sequence shown here is derived from an EMBL/GenBank/DDBJ whole genome shotgun (WGS) entry which is preliminary data.</text>
</comment>
<dbReference type="GO" id="GO:0005737">
    <property type="term" value="C:cytoplasm"/>
    <property type="evidence" value="ECO:0007669"/>
    <property type="project" value="UniProtKB-SubCell"/>
</dbReference>
<keyword evidence="5 7" id="KW-0808">Transferase</keyword>
<dbReference type="InterPro" id="IPR040442">
    <property type="entry name" value="Pyrv_kinase-like_dom_sf"/>
</dbReference>
<evidence type="ECO:0000256" key="5">
    <source>
        <dbReference type="ARBA" id="ARBA00022679"/>
    </source>
</evidence>
<dbReference type="GO" id="GO:0008168">
    <property type="term" value="F:methyltransferase activity"/>
    <property type="evidence" value="ECO:0007669"/>
    <property type="project" value="UniProtKB-KW"/>
</dbReference>
<comment type="subcellular location">
    <subcellularLocation>
        <location evidence="7">Cytoplasm</location>
    </subcellularLocation>
</comment>
<comment type="subunit">
    <text evidence="3 7">Homodecamer; pentamer of dimers.</text>
</comment>
<evidence type="ECO:0000256" key="3">
    <source>
        <dbReference type="ARBA" id="ARBA00011424"/>
    </source>
</evidence>
<evidence type="ECO:0000256" key="7">
    <source>
        <dbReference type="HAMAP-Rule" id="MF_00156"/>
    </source>
</evidence>
<dbReference type="EC" id="2.1.2.11" evidence="7"/>
<comment type="catalytic activity">
    <reaction evidence="7">
        <text>(6R)-5,10-methylene-5,6,7,8-tetrahydrofolate + 3-methyl-2-oxobutanoate + H2O = 2-dehydropantoate + (6S)-5,6,7,8-tetrahydrofolate</text>
        <dbReference type="Rhea" id="RHEA:11824"/>
        <dbReference type="ChEBI" id="CHEBI:11561"/>
        <dbReference type="ChEBI" id="CHEBI:11851"/>
        <dbReference type="ChEBI" id="CHEBI:15377"/>
        <dbReference type="ChEBI" id="CHEBI:15636"/>
        <dbReference type="ChEBI" id="CHEBI:57453"/>
        <dbReference type="EC" id="2.1.2.11"/>
    </reaction>
</comment>
<dbReference type="AlphaFoldDB" id="A0A7W4UMP4"/>
<protein>
    <recommendedName>
        <fullName evidence="7">3-methyl-2-oxobutanoate hydroxymethyltransferase</fullName>
        <ecNumber evidence="7">2.1.2.11</ecNumber>
    </recommendedName>
    <alternativeName>
        <fullName evidence="7">Ketopantoate hydroxymethyltransferase</fullName>
        <shortName evidence="7">KPHMT</shortName>
    </alternativeName>
</protein>
<evidence type="ECO:0000256" key="2">
    <source>
        <dbReference type="ARBA" id="ARBA00008676"/>
    </source>
</evidence>
<organism evidence="11 12">
    <name type="scientific">Pseudoclavibacter helvolus</name>
    <dbReference type="NCBI Taxonomy" id="255205"/>
    <lineage>
        <taxon>Bacteria</taxon>
        <taxon>Bacillati</taxon>
        <taxon>Actinomycetota</taxon>
        <taxon>Actinomycetes</taxon>
        <taxon>Micrococcales</taxon>
        <taxon>Microbacteriaceae</taxon>
        <taxon>Pseudoclavibacter</taxon>
    </lineage>
</organism>
<keyword evidence="4 7" id="KW-0566">Pantothenate biosynthesis</keyword>
<keyword evidence="7" id="KW-0963">Cytoplasm</keyword>
<comment type="similarity">
    <text evidence="2 7">Belongs to the PanB family.</text>
</comment>
<keyword evidence="12" id="KW-1185">Reference proteome</keyword>
<dbReference type="UniPathway" id="UPA00028">
    <property type="reaction ID" value="UER00003"/>
</dbReference>
<sequence length="275" mass="28954">MSQASAPKRVRIRHFQTAKAAGERITALTSYDAMTAAVFDEAGIDVLLVGDSAATTVLGETSTLPVTVDELIPMARSVARGVSRALVVADLPFGSYERGPDQALDTAVRFMKEAGVQAVKLEGGVRSQATIKRIVEAGIPVMAHIGYTPQSEHGLGGHVVQGRGDSADRVRADARAVQEAGAFSVVLEMVPAVLAAEITRELVIPTIGIGAGAECDGQILVWTDAMGLGTGRVPRFVRKYADLRTTLLDAASAYRDEVKSGAFPSEAESFEDLTS</sequence>
<accession>A0A7W4UMP4</accession>
<proteinExistence type="inferred from homology"/>
<dbReference type="Pfam" id="PF02548">
    <property type="entry name" value="Pantoate_transf"/>
    <property type="match status" value="1"/>
</dbReference>
<dbReference type="InterPro" id="IPR003700">
    <property type="entry name" value="Pantoate_hydroxy_MeTrfase"/>
</dbReference>
<evidence type="ECO:0000256" key="9">
    <source>
        <dbReference type="PIRSR" id="PIRSR000388-2"/>
    </source>
</evidence>
<feature type="binding site" evidence="7 10">
    <location>
        <position position="51"/>
    </location>
    <ligand>
        <name>Mg(2+)</name>
        <dbReference type="ChEBI" id="CHEBI:18420"/>
    </ligand>
</feature>
<feature type="binding site" evidence="7 9">
    <location>
        <begin position="51"/>
        <end position="52"/>
    </location>
    <ligand>
        <name>3-methyl-2-oxobutanoate</name>
        <dbReference type="ChEBI" id="CHEBI:11851"/>
    </ligand>
</feature>
<feature type="binding site" evidence="7 9">
    <location>
        <position position="120"/>
    </location>
    <ligand>
        <name>3-methyl-2-oxobutanoate</name>
        <dbReference type="ChEBI" id="CHEBI:11851"/>
    </ligand>
</feature>
<dbReference type="RefSeq" id="WP_244963969.1">
    <property type="nucleotide sequence ID" value="NZ_JACHWJ010000001.1"/>
</dbReference>
<evidence type="ECO:0000256" key="6">
    <source>
        <dbReference type="ARBA" id="ARBA00056497"/>
    </source>
</evidence>
<keyword evidence="7 10" id="KW-0460">Magnesium</keyword>
<dbReference type="GO" id="GO:0032259">
    <property type="term" value="P:methylation"/>
    <property type="evidence" value="ECO:0007669"/>
    <property type="project" value="UniProtKB-KW"/>
</dbReference>
<evidence type="ECO:0000256" key="8">
    <source>
        <dbReference type="PIRSR" id="PIRSR000388-1"/>
    </source>
</evidence>
<comment type="function">
    <text evidence="6 7">Catalyzes the reversible reaction in which hydroxymethyl group from 5,10-methylenetetrahydrofolate is transferred onto alpha-ketoisovalerate to form ketopantoate.</text>
</comment>
<dbReference type="GO" id="GO:0015940">
    <property type="term" value="P:pantothenate biosynthetic process"/>
    <property type="evidence" value="ECO:0007669"/>
    <property type="project" value="UniProtKB-UniRule"/>
</dbReference>
<keyword evidence="7 10" id="KW-0479">Metal-binding</keyword>
<reference evidence="11 12" key="1">
    <citation type="submission" date="2020-08" db="EMBL/GenBank/DDBJ databases">
        <title>Sequencing the genomes of 1000 actinobacteria strains.</title>
        <authorList>
            <person name="Klenk H.-P."/>
        </authorList>
    </citation>
    <scope>NUCLEOTIDE SEQUENCE [LARGE SCALE GENOMIC DNA]</scope>
    <source>
        <strain evidence="11 12">DSM 20419</strain>
    </source>
</reference>
<dbReference type="Gene3D" id="3.20.20.60">
    <property type="entry name" value="Phosphoenolpyruvate-binding domains"/>
    <property type="match status" value="1"/>
</dbReference>
<dbReference type="HAMAP" id="MF_00156">
    <property type="entry name" value="PanB"/>
    <property type="match status" value="1"/>
</dbReference>
<evidence type="ECO:0000313" key="12">
    <source>
        <dbReference type="Proteomes" id="UP000545286"/>
    </source>
</evidence>
<dbReference type="Proteomes" id="UP000545286">
    <property type="component" value="Unassembled WGS sequence"/>
</dbReference>
<dbReference type="PANTHER" id="PTHR20881:SF0">
    <property type="entry name" value="3-METHYL-2-OXOBUTANOATE HYDROXYMETHYLTRANSFERASE"/>
    <property type="match status" value="1"/>
</dbReference>
<evidence type="ECO:0000256" key="4">
    <source>
        <dbReference type="ARBA" id="ARBA00022655"/>
    </source>
</evidence>
<dbReference type="PIRSF" id="PIRSF000388">
    <property type="entry name" value="Pantoate_hydroxy_MeTrfase"/>
    <property type="match status" value="1"/>
</dbReference>
<comment type="cofactor">
    <cofactor evidence="7 10">
        <name>Mg(2+)</name>
        <dbReference type="ChEBI" id="CHEBI:18420"/>
    </cofactor>
    <text evidence="7 10">Binds 1 Mg(2+) ion per subunit.</text>
</comment>
<evidence type="ECO:0000256" key="1">
    <source>
        <dbReference type="ARBA" id="ARBA00005033"/>
    </source>
</evidence>
<dbReference type="GO" id="GO:0003864">
    <property type="term" value="F:3-methyl-2-oxobutanoate hydroxymethyltransferase activity"/>
    <property type="evidence" value="ECO:0007669"/>
    <property type="project" value="UniProtKB-UniRule"/>
</dbReference>
<dbReference type="PANTHER" id="PTHR20881">
    <property type="entry name" value="3-METHYL-2-OXOBUTANOATE HYDROXYMETHYLTRANSFERASE"/>
    <property type="match status" value="1"/>
</dbReference>
<name>A0A7W4UMP4_9MICO</name>